<keyword evidence="6 12" id="KW-0067">ATP-binding</keyword>
<feature type="compositionally biased region" description="Low complexity" evidence="9">
    <location>
        <begin position="201"/>
        <end position="219"/>
    </location>
</feature>
<feature type="region of interest" description="Disordered" evidence="9">
    <location>
        <begin position="200"/>
        <end position="219"/>
    </location>
</feature>
<feature type="transmembrane region" description="Helical" evidence="10">
    <location>
        <begin position="1037"/>
        <end position="1057"/>
    </location>
</feature>
<feature type="transmembrane region" description="Helical" evidence="10">
    <location>
        <begin position="110"/>
        <end position="128"/>
    </location>
</feature>
<evidence type="ECO:0000259" key="11">
    <source>
        <dbReference type="PROSITE" id="PS50893"/>
    </source>
</evidence>
<feature type="region of interest" description="Disordered" evidence="9">
    <location>
        <begin position="457"/>
        <end position="522"/>
    </location>
</feature>
<feature type="transmembrane region" description="Helical" evidence="10">
    <location>
        <begin position="912"/>
        <end position="931"/>
    </location>
</feature>
<evidence type="ECO:0000256" key="3">
    <source>
        <dbReference type="ARBA" id="ARBA00022448"/>
    </source>
</evidence>
<dbReference type="GO" id="GO:0042626">
    <property type="term" value="F:ATPase-coupled transmembrane transporter activity"/>
    <property type="evidence" value="ECO:0007669"/>
    <property type="project" value="TreeGrafter"/>
</dbReference>
<reference evidence="12" key="1">
    <citation type="submission" date="2024-04" db="EMBL/GenBank/DDBJ databases">
        <authorList>
            <person name="Roder T."/>
            <person name="Oberhansli S."/>
            <person name="Kreuzer M."/>
        </authorList>
    </citation>
    <scope>NUCLEOTIDE SEQUENCE</scope>
    <source>
        <strain evidence="12">LWS13-1.2</strain>
    </source>
</reference>
<evidence type="ECO:0000256" key="5">
    <source>
        <dbReference type="ARBA" id="ARBA00022741"/>
    </source>
</evidence>
<evidence type="ECO:0000256" key="7">
    <source>
        <dbReference type="ARBA" id="ARBA00022989"/>
    </source>
</evidence>
<keyword evidence="3" id="KW-0813">Transport</keyword>
<dbReference type="PANTHER" id="PTHR43553:SF1">
    <property type="entry name" value="ABC TRANSPORTER I FAMILY MEMBER 11, CHLOROPLASTIC"/>
    <property type="match status" value="1"/>
</dbReference>
<feature type="transmembrane region" description="Helical" evidence="10">
    <location>
        <begin position="937"/>
        <end position="953"/>
    </location>
</feature>
<evidence type="ECO:0000256" key="8">
    <source>
        <dbReference type="ARBA" id="ARBA00023136"/>
    </source>
</evidence>
<dbReference type="InterPro" id="IPR050095">
    <property type="entry name" value="ECF_ABC_transporter_ATP-bd"/>
</dbReference>
<name>A0AAU6SAV6_9MICO</name>
<dbReference type="SMART" id="SM00382">
    <property type="entry name" value="AAA"/>
    <property type="match status" value="2"/>
</dbReference>
<proteinExistence type="inferred from homology"/>
<feature type="compositionally biased region" description="Basic and acidic residues" evidence="9">
    <location>
        <begin position="607"/>
        <end position="624"/>
    </location>
</feature>
<feature type="transmembrane region" description="Helical" evidence="10">
    <location>
        <begin position="68"/>
        <end position="89"/>
    </location>
</feature>
<protein>
    <submittedName>
        <fullName evidence="12">ATP-binding cassette domain-containing protein</fullName>
    </submittedName>
</protein>
<dbReference type="PROSITE" id="PS50893">
    <property type="entry name" value="ABC_TRANSPORTER_2"/>
    <property type="match status" value="2"/>
</dbReference>
<feature type="transmembrane region" description="Helical" evidence="10">
    <location>
        <begin position="838"/>
        <end position="858"/>
    </location>
</feature>
<keyword evidence="5" id="KW-0547">Nucleotide-binding</keyword>
<feature type="region of interest" description="Disordered" evidence="9">
    <location>
        <begin position="607"/>
        <end position="641"/>
    </location>
</feature>
<evidence type="ECO:0000256" key="1">
    <source>
        <dbReference type="ARBA" id="ARBA00004141"/>
    </source>
</evidence>
<dbReference type="InterPro" id="IPR003439">
    <property type="entry name" value="ABC_transporter-like_ATP-bd"/>
</dbReference>
<evidence type="ECO:0000256" key="9">
    <source>
        <dbReference type="SAM" id="MobiDB-lite"/>
    </source>
</evidence>
<evidence type="ECO:0000256" key="6">
    <source>
        <dbReference type="ARBA" id="ARBA00022840"/>
    </source>
</evidence>
<dbReference type="Gene3D" id="3.40.50.300">
    <property type="entry name" value="P-loop containing nucleotide triphosphate hydrolases"/>
    <property type="match status" value="2"/>
</dbReference>
<dbReference type="PANTHER" id="PTHR43553">
    <property type="entry name" value="HEAVY METAL TRANSPORTER"/>
    <property type="match status" value="1"/>
</dbReference>
<dbReference type="InterPro" id="IPR015856">
    <property type="entry name" value="ABC_transpr_CbiO/EcfA_su"/>
</dbReference>
<feature type="domain" description="ABC transporter" evidence="11">
    <location>
        <begin position="524"/>
        <end position="774"/>
    </location>
</feature>
<dbReference type="SUPFAM" id="SSF52540">
    <property type="entry name" value="P-loop containing nucleoside triphosphate hydrolases"/>
    <property type="match status" value="2"/>
</dbReference>
<comment type="subcellular location">
    <subcellularLocation>
        <location evidence="1">Membrane</location>
        <topology evidence="1">Multi-pass membrane protein</topology>
    </subcellularLocation>
</comment>
<dbReference type="GO" id="GO:0043190">
    <property type="term" value="C:ATP-binding cassette (ABC) transporter complex"/>
    <property type="evidence" value="ECO:0007669"/>
    <property type="project" value="TreeGrafter"/>
</dbReference>
<dbReference type="GO" id="GO:0016887">
    <property type="term" value="F:ATP hydrolysis activity"/>
    <property type="evidence" value="ECO:0007669"/>
    <property type="project" value="InterPro"/>
</dbReference>
<dbReference type="RefSeq" id="WP_349428574.1">
    <property type="nucleotide sequence ID" value="NZ_CP151632.1"/>
</dbReference>
<sequence length="1081" mass="111249">MTFRPGPLRAAALLAAGFVAARVVYRILFHGADGDGFVLLDLPAVRLPAPFAHVVLLGPVTIDGLWDAAASALPIALAILAFGVLNAVVDLNRVFARASRRGPLRGIARALAIAGATLPALADGARAVRFAQRLRGERGGPRMLLPLLERTLERAGNVAAALELRGFAGRGLDGDCLAPVEARDVEIGFGRVTRSGRGRRASAADVVSRPEAPRSASAMADAASPGIRLPADLVLSAGTLTLVSGATGSGKSTLLRAIAGLHTHTDGGWIAGSLRVVGHERDRVPPRDLAQRVGVVLQHPREAFATELVRDEIGLALELRGVAPVIVGARVAEVAARVGVTGLLDRPTRGLSAGEATLVAIAAATIEHPILLLVDEPLADLDADARVRIAGLLDALAHEAVMCVVVAEHRVATLSEITDTVLRIDGGVVSMSSAAGLHPGSGRTRVVRAGSVASPAWAMRATPQEDPAAGPDSDCGGRAPGHGGRAPGHGGRAPGHGGRAPGHGGRAPGHGGRAPGDGGRAPALSARGITVRHGAVIAVDSADLTLDAGEIVALVGPNGAGKSSLLAALAVPERGAQIEAAGRVALIPDASDDLFVFDTVGAECARADRRATRSRREPGRRRGPEPASVDLPSSHRHVRSGRHTIGDTADRFAGFLGRDPEDPAFAALLARHPRDLSVGERRCLALAIQVAGEPAVLLVDEPTRGLDPAARDVLWAALLSLAEAGAAIAVGSHEPEVAARADRVLSMRAGVLDADPPRRPPATAPYRSQDHRPGPAHETGLAGFPGTGVPEYGTQSAAHQAAGRVSARLPLIALLAANLVALGAFCWPLVATAVPQQAYAAVPIAALALAPLAMLVVVSTLDGTVRSAHMLALLGTLAAIGAAVRIAGTGVGGVEAVFILLVLAGRAYGARFGMLLGMATIALSTVITGTFGPWTPFQMFACAWVGAVAGLLPRRSARPLHAPLPRRLAPTAEIAMLCVYGVVASYVFGLLMNLWFWPFAVGYGTGISYDGTAPLEVNLSSFLLYSLVTSTLSWDTLRAITTVVGLIVVGRPILAALRRAKPLAPHRQHAPAPRERASALS</sequence>
<dbReference type="InterPro" id="IPR017871">
    <property type="entry name" value="ABC_transporter-like_CS"/>
</dbReference>
<gene>
    <name evidence="12" type="ORF">MRBLWS13_001674</name>
</gene>
<dbReference type="Pfam" id="PF00005">
    <property type="entry name" value="ABC_tran"/>
    <property type="match status" value="2"/>
</dbReference>
<keyword evidence="4 10" id="KW-0812">Transmembrane</keyword>
<keyword evidence="8 10" id="KW-0472">Membrane</keyword>
<evidence type="ECO:0000256" key="10">
    <source>
        <dbReference type="SAM" id="Phobius"/>
    </source>
</evidence>
<feature type="compositionally biased region" description="Gly residues" evidence="9">
    <location>
        <begin position="478"/>
        <end position="519"/>
    </location>
</feature>
<accession>A0AAU6SAV6</accession>
<comment type="similarity">
    <text evidence="2">Belongs to the ABC transporter superfamily.</text>
</comment>
<organism evidence="12">
    <name type="scientific">Microbacterium sp. LWS13-1.2</name>
    <dbReference type="NCBI Taxonomy" id="3135264"/>
    <lineage>
        <taxon>Bacteria</taxon>
        <taxon>Bacillati</taxon>
        <taxon>Actinomycetota</taxon>
        <taxon>Actinomycetes</taxon>
        <taxon>Micrococcales</taxon>
        <taxon>Microbacteriaceae</taxon>
        <taxon>Microbacterium</taxon>
    </lineage>
</organism>
<dbReference type="CDD" id="cd03225">
    <property type="entry name" value="ABC_cobalt_CbiO_domain1"/>
    <property type="match status" value="1"/>
</dbReference>
<dbReference type="GO" id="GO:0005524">
    <property type="term" value="F:ATP binding"/>
    <property type="evidence" value="ECO:0007669"/>
    <property type="project" value="UniProtKB-KW"/>
</dbReference>
<dbReference type="InterPro" id="IPR003593">
    <property type="entry name" value="AAA+_ATPase"/>
</dbReference>
<feature type="transmembrane region" description="Helical" evidence="10">
    <location>
        <begin position="809"/>
        <end position="831"/>
    </location>
</feature>
<dbReference type="PROSITE" id="PS00211">
    <property type="entry name" value="ABC_TRANSPORTER_1"/>
    <property type="match status" value="2"/>
</dbReference>
<evidence type="ECO:0000313" key="12">
    <source>
        <dbReference type="EMBL" id="WZO34031.1"/>
    </source>
</evidence>
<keyword evidence="7 10" id="KW-1133">Transmembrane helix</keyword>
<feature type="domain" description="ABC transporter" evidence="11">
    <location>
        <begin position="201"/>
        <end position="451"/>
    </location>
</feature>
<dbReference type="CDD" id="cd16914">
    <property type="entry name" value="EcfT"/>
    <property type="match status" value="1"/>
</dbReference>
<dbReference type="InterPro" id="IPR003339">
    <property type="entry name" value="ABC/ECF_trnsptr_transmembrane"/>
</dbReference>
<dbReference type="EMBL" id="CP151632">
    <property type="protein sequence ID" value="WZO34031.1"/>
    <property type="molecule type" value="Genomic_DNA"/>
</dbReference>
<dbReference type="InterPro" id="IPR027417">
    <property type="entry name" value="P-loop_NTPase"/>
</dbReference>
<feature type="transmembrane region" description="Helical" evidence="10">
    <location>
        <begin position="974"/>
        <end position="996"/>
    </location>
</feature>
<evidence type="ECO:0000256" key="2">
    <source>
        <dbReference type="ARBA" id="ARBA00005417"/>
    </source>
</evidence>
<evidence type="ECO:0000256" key="4">
    <source>
        <dbReference type="ARBA" id="ARBA00022692"/>
    </source>
</evidence>
<dbReference type="Gene3D" id="1.10.1760.20">
    <property type="match status" value="1"/>
</dbReference>
<feature type="region of interest" description="Disordered" evidence="9">
    <location>
        <begin position="752"/>
        <end position="780"/>
    </location>
</feature>
<feature type="transmembrane region" description="Helical" evidence="10">
    <location>
        <begin position="870"/>
        <end position="903"/>
    </location>
</feature>
<dbReference type="AlphaFoldDB" id="A0AAU6SAV6"/>